<dbReference type="InterPro" id="IPR011701">
    <property type="entry name" value="MFS"/>
</dbReference>
<organism evidence="8 9">
    <name type="scientific">Sphingomonas hominis</name>
    <dbReference type="NCBI Taxonomy" id="2741495"/>
    <lineage>
        <taxon>Bacteria</taxon>
        <taxon>Pseudomonadati</taxon>
        <taxon>Pseudomonadota</taxon>
        <taxon>Alphaproteobacteria</taxon>
        <taxon>Sphingomonadales</taxon>
        <taxon>Sphingomonadaceae</taxon>
        <taxon>Sphingomonas</taxon>
    </lineage>
</organism>
<feature type="transmembrane region" description="Helical" evidence="6">
    <location>
        <begin position="172"/>
        <end position="194"/>
    </location>
</feature>
<feature type="transmembrane region" description="Helical" evidence="6">
    <location>
        <begin position="346"/>
        <end position="367"/>
    </location>
</feature>
<protein>
    <submittedName>
        <fullName evidence="8">MFS transporter</fullName>
    </submittedName>
</protein>
<dbReference type="PROSITE" id="PS50850">
    <property type="entry name" value="MFS"/>
    <property type="match status" value="1"/>
</dbReference>
<feature type="transmembrane region" description="Helical" evidence="6">
    <location>
        <begin position="145"/>
        <end position="166"/>
    </location>
</feature>
<dbReference type="SUPFAM" id="SSF103473">
    <property type="entry name" value="MFS general substrate transporter"/>
    <property type="match status" value="1"/>
</dbReference>
<evidence type="ECO:0000256" key="1">
    <source>
        <dbReference type="ARBA" id="ARBA00004141"/>
    </source>
</evidence>
<evidence type="ECO:0000313" key="9">
    <source>
        <dbReference type="Proteomes" id="UP000621447"/>
    </source>
</evidence>
<evidence type="ECO:0000259" key="7">
    <source>
        <dbReference type="PROSITE" id="PS50850"/>
    </source>
</evidence>
<feature type="transmembrane region" description="Helical" evidence="6">
    <location>
        <begin position="76"/>
        <end position="98"/>
    </location>
</feature>
<keyword evidence="3 6" id="KW-0812">Transmembrane</keyword>
<dbReference type="InterPro" id="IPR020846">
    <property type="entry name" value="MFS_dom"/>
</dbReference>
<dbReference type="Gene3D" id="1.20.1250.20">
    <property type="entry name" value="MFS general substrate transporter like domains"/>
    <property type="match status" value="1"/>
</dbReference>
<comment type="caution">
    <text evidence="8">The sequence shown here is derived from an EMBL/GenBank/DDBJ whole genome shotgun (WGS) entry which is preliminary data.</text>
</comment>
<dbReference type="Pfam" id="PF07690">
    <property type="entry name" value="MFS_1"/>
    <property type="match status" value="1"/>
</dbReference>
<dbReference type="RefSeq" id="WP_174194940.1">
    <property type="nucleotide sequence ID" value="NZ_JABULH010000006.1"/>
</dbReference>
<sequence length="416" mass="42426">MKAAPATARVIAVLAVLHMLAFIDRNLLAGVLPLVRVETPMNDAQAGWLIGTAFALPYAATALILALVMRGRRASVWLLIGGVVTWTAGALAMAAAGSVLSFSIARGLLGVGQGMFVPLAVAWLVDHADARRAPALATFASGATVGRSIALLLVGGILWLLALVIADSRMAHWRWVLALTAIPNLLILPMLASAPNKAPAAGEHSAAPPWGTLTAFFGVAIAPLVEAQAIGGWLPTLFVRQAAMLPAHAATLLGVVTLLTGWTGQAVAGWALSRHSRLVTALPQLVLAALAATLIPLAVLTHVHALGAMVACVVAINLMLGVSAFAGLFGVQALIPAAARASVNGVYFATVTLVAVGTGPLLAGLLAQGGLSIAAALLGTATIATIVCALTVVINRAAFKRARWSAGRLAPPLARH</sequence>
<evidence type="ECO:0000256" key="3">
    <source>
        <dbReference type="ARBA" id="ARBA00022692"/>
    </source>
</evidence>
<evidence type="ECO:0000256" key="4">
    <source>
        <dbReference type="ARBA" id="ARBA00022989"/>
    </source>
</evidence>
<keyword evidence="4 6" id="KW-1133">Transmembrane helix</keyword>
<feature type="transmembrane region" description="Helical" evidence="6">
    <location>
        <begin position="305"/>
        <end position="334"/>
    </location>
</feature>
<dbReference type="InterPro" id="IPR036259">
    <property type="entry name" value="MFS_trans_sf"/>
</dbReference>
<evidence type="ECO:0000313" key="8">
    <source>
        <dbReference type="EMBL" id="NTS66319.1"/>
    </source>
</evidence>
<name>A0ABX2JKI9_9SPHN</name>
<keyword evidence="2" id="KW-0813">Transport</keyword>
<proteinExistence type="predicted"/>
<gene>
    <name evidence="8" type="ORF">HRV97_14250</name>
</gene>
<dbReference type="PANTHER" id="PTHR23505:SF79">
    <property type="entry name" value="PROTEIN SPINSTER"/>
    <property type="match status" value="1"/>
</dbReference>
<keyword evidence="9" id="KW-1185">Reference proteome</keyword>
<feature type="domain" description="Major facilitator superfamily (MFS) profile" evidence="7">
    <location>
        <begin position="10"/>
        <end position="403"/>
    </location>
</feature>
<dbReference type="InterPro" id="IPR044770">
    <property type="entry name" value="MFS_spinster-like"/>
</dbReference>
<feature type="transmembrane region" description="Helical" evidence="6">
    <location>
        <begin position="104"/>
        <end position="125"/>
    </location>
</feature>
<evidence type="ECO:0000256" key="2">
    <source>
        <dbReference type="ARBA" id="ARBA00022448"/>
    </source>
</evidence>
<feature type="transmembrane region" description="Helical" evidence="6">
    <location>
        <begin position="245"/>
        <end position="271"/>
    </location>
</feature>
<feature type="transmembrane region" description="Helical" evidence="6">
    <location>
        <begin position="373"/>
        <end position="394"/>
    </location>
</feature>
<reference evidence="8 9" key="1">
    <citation type="submission" date="2020-06" db="EMBL/GenBank/DDBJ databases">
        <title>Sphingomonas hominis sp. nov., a member of the Sphingomonas, isolated from the hair of a 22-year-old girl.</title>
        <authorList>
            <person name="Zhang D.-F."/>
            <person name="Cui X.-W."/>
        </authorList>
    </citation>
    <scope>NUCLEOTIDE SEQUENCE [LARGE SCALE GENOMIC DNA]</scope>
    <source>
        <strain evidence="8 9">HHU CXW</strain>
    </source>
</reference>
<accession>A0ABX2JKI9</accession>
<keyword evidence="5 6" id="KW-0472">Membrane</keyword>
<feature type="transmembrane region" description="Helical" evidence="6">
    <location>
        <begin position="45"/>
        <end position="69"/>
    </location>
</feature>
<dbReference type="EMBL" id="JABULH010000006">
    <property type="protein sequence ID" value="NTS66319.1"/>
    <property type="molecule type" value="Genomic_DNA"/>
</dbReference>
<evidence type="ECO:0000256" key="6">
    <source>
        <dbReference type="SAM" id="Phobius"/>
    </source>
</evidence>
<dbReference type="Proteomes" id="UP000621447">
    <property type="component" value="Unassembled WGS sequence"/>
</dbReference>
<feature type="transmembrane region" description="Helical" evidence="6">
    <location>
        <begin position="206"/>
        <end position="225"/>
    </location>
</feature>
<dbReference type="PANTHER" id="PTHR23505">
    <property type="entry name" value="SPINSTER"/>
    <property type="match status" value="1"/>
</dbReference>
<evidence type="ECO:0000256" key="5">
    <source>
        <dbReference type="ARBA" id="ARBA00023136"/>
    </source>
</evidence>
<feature type="transmembrane region" description="Helical" evidence="6">
    <location>
        <begin position="278"/>
        <end position="299"/>
    </location>
</feature>
<comment type="subcellular location">
    <subcellularLocation>
        <location evidence="1">Membrane</location>
        <topology evidence="1">Multi-pass membrane protein</topology>
    </subcellularLocation>
</comment>